<proteinExistence type="predicted"/>
<evidence type="ECO:0000313" key="2">
    <source>
        <dbReference type="Proteomes" id="UP001519924"/>
    </source>
</evidence>
<dbReference type="SMART" id="SM00882">
    <property type="entry name" value="CoA_trans"/>
    <property type="match status" value="1"/>
</dbReference>
<dbReference type="Pfam" id="PF01144">
    <property type="entry name" value="CoA_trans"/>
    <property type="match status" value="1"/>
</dbReference>
<dbReference type="SUPFAM" id="SSF100950">
    <property type="entry name" value="NagB/RpiA/CoA transferase-like"/>
    <property type="match status" value="1"/>
</dbReference>
<accession>A0ABS7F0D4</accession>
<evidence type="ECO:0000313" key="1">
    <source>
        <dbReference type="EMBL" id="MBW8268954.1"/>
    </source>
</evidence>
<protein>
    <submittedName>
        <fullName evidence="1">CoA synthetase</fullName>
    </submittedName>
</protein>
<dbReference type="RefSeq" id="WP_220116543.1">
    <property type="nucleotide sequence ID" value="NZ_JAHZUY010000008.1"/>
</dbReference>
<gene>
    <name evidence="1" type="ORF">K1J50_05585</name>
</gene>
<name>A0ABS7F0D4_9PROT</name>
<keyword evidence="2" id="KW-1185">Reference proteome</keyword>
<dbReference type="EMBL" id="JAHZUY010000008">
    <property type="protein sequence ID" value="MBW8268954.1"/>
    <property type="molecule type" value="Genomic_DNA"/>
</dbReference>
<dbReference type="InterPro" id="IPR037171">
    <property type="entry name" value="NagB/RpiA_transferase-like"/>
</dbReference>
<reference evidence="1 2" key="1">
    <citation type="submission" date="2021-08" db="EMBL/GenBank/DDBJ databases">
        <title>Caldovatus sediminis gen. nov., sp. nov., a moderately thermophilic bacterium isolated from a hot spring.</title>
        <authorList>
            <person name="Hu C.-J."/>
            <person name="Li W.-J."/>
            <person name="Xian W.-D."/>
        </authorList>
    </citation>
    <scope>NUCLEOTIDE SEQUENCE [LARGE SCALE GENOMIC DNA]</scope>
    <source>
        <strain evidence="1 2">SYSU G05006</strain>
    </source>
</reference>
<dbReference type="InterPro" id="IPR004165">
    <property type="entry name" value="CoA_trans_fam_I"/>
</dbReference>
<dbReference type="Gene3D" id="3.40.1080.10">
    <property type="entry name" value="Glutaconate Coenzyme A-transferase"/>
    <property type="match status" value="1"/>
</dbReference>
<comment type="caution">
    <text evidence="1">The sequence shown here is derived from an EMBL/GenBank/DDBJ whole genome shotgun (WGS) entry which is preliminary data.</text>
</comment>
<dbReference type="Proteomes" id="UP001519924">
    <property type="component" value="Unassembled WGS sequence"/>
</dbReference>
<sequence length="278" mass="28920">MTPISLEALAAEVPDGALVAMPPDYSLPASALARALVRRGARGLRLLGVPILGYAADLLIGAGCVAEVETSAVTLGEAGFAPRFTAAVRAGTLRLRDATCPAIHTMLQAAEKGVPFMPLRGLIGSDILAHRPDWKVAPNPFAPPGAEDPIVLLPALRPDIAIFHAAMADAEGNVWVGRRREIATAAHAARRSLVTVERVVAGNLLEDERLAPGVISALYVAAVAVAERGAWPCGLLDAYAPDGAHLAEYARLARTEEGFREYCARYVLAGASAAAAAA</sequence>
<organism evidence="1 2">
    <name type="scientific">Caldovatus aquaticus</name>
    <dbReference type="NCBI Taxonomy" id="2865671"/>
    <lineage>
        <taxon>Bacteria</taxon>
        <taxon>Pseudomonadati</taxon>
        <taxon>Pseudomonadota</taxon>
        <taxon>Alphaproteobacteria</taxon>
        <taxon>Acetobacterales</taxon>
        <taxon>Roseomonadaceae</taxon>
        <taxon>Caldovatus</taxon>
    </lineage>
</organism>
<dbReference type="Gene3D" id="3.30.30.40">
    <property type="match status" value="1"/>
</dbReference>